<dbReference type="RefSeq" id="WP_337312110.1">
    <property type="nucleotide sequence ID" value="NZ_JAEKNS010000106.1"/>
</dbReference>
<dbReference type="EMBL" id="JAEKNS010000106">
    <property type="protein sequence ID" value="MBJ7595209.1"/>
    <property type="molecule type" value="Genomic_DNA"/>
</dbReference>
<dbReference type="Proteomes" id="UP000606991">
    <property type="component" value="Unassembled WGS sequence"/>
</dbReference>
<sequence>MEVDALVLGRPEVDLLGLFRGGVVDDQVELLARLGADEQFEKGQEFCMAVALVAGAGNPAGGDLQGRKQTGDAAALVVVGMSRPSAASSAQRLATVEGM</sequence>
<evidence type="ECO:0000313" key="1">
    <source>
        <dbReference type="EMBL" id="MBJ7595209.1"/>
    </source>
</evidence>
<dbReference type="AlphaFoldDB" id="A0A934JWA0"/>
<name>A0A934JWA0_9BACT</name>
<gene>
    <name evidence="1" type="ORF">JF886_10175</name>
</gene>
<evidence type="ECO:0000313" key="2">
    <source>
        <dbReference type="Proteomes" id="UP000606991"/>
    </source>
</evidence>
<comment type="caution">
    <text evidence="1">The sequence shown here is derived from an EMBL/GenBank/DDBJ whole genome shotgun (WGS) entry which is preliminary data.</text>
</comment>
<proteinExistence type="predicted"/>
<protein>
    <submittedName>
        <fullName evidence="1">Uncharacterized protein</fullName>
    </submittedName>
</protein>
<reference evidence="1 2" key="1">
    <citation type="submission" date="2020-10" db="EMBL/GenBank/DDBJ databases">
        <title>Ca. Dormibacterota MAGs.</title>
        <authorList>
            <person name="Montgomery K."/>
        </authorList>
    </citation>
    <scope>NUCLEOTIDE SEQUENCE [LARGE SCALE GENOMIC DNA]</scope>
    <source>
        <strain evidence="1">SC8812_S17_18</strain>
    </source>
</reference>
<organism evidence="1 2">
    <name type="scientific">Candidatus Aeolococcus gillhamiae</name>
    <dbReference type="NCBI Taxonomy" id="3127015"/>
    <lineage>
        <taxon>Bacteria</taxon>
        <taxon>Bacillati</taxon>
        <taxon>Candidatus Dormiibacterota</taxon>
        <taxon>Candidatus Dormibacteria</taxon>
        <taxon>Candidatus Aeolococcales</taxon>
        <taxon>Candidatus Aeolococcaceae</taxon>
        <taxon>Candidatus Aeolococcus</taxon>
    </lineage>
</organism>
<accession>A0A934JWA0</accession>